<name>A0A6C0JUD6_9ZZZZ</name>
<reference evidence="1" key="1">
    <citation type="journal article" date="2020" name="Nature">
        <title>Giant virus diversity and host interactions through global metagenomics.</title>
        <authorList>
            <person name="Schulz F."/>
            <person name="Roux S."/>
            <person name="Paez-Espino D."/>
            <person name="Jungbluth S."/>
            <person name="Walsh D.A."/>
            <person name="Denef V.J."/>
            <person name="McMahon K.D."/>
            <person name="Konstantinidis K.T."/>
            <person name="Eloe-Fadrosh E.A."/>
            <person name="Kyrpides N.C."/>
            <person name="Woyke T."/>
        </authorList>
    </citation>
    <scope>NUCLEOTIDE SEQUENCE</scope>
    <source>
        <strain evidence="1">GVMAG-S-1040241-154</strain>
    </source>
</reference>
<evidence type="ECO:0000313" key="1">
    <source>
        <dbReference type="EMBL" id="QHU07314.1"/>
    </source>
</evidence>
<dbReference type="AlphaFoldDB" id="A0A6C0JUD6"/>
<accession>A0A6C0JUD6</accession>
<proteinExistence type="predicted"/>
<organism evidence="1">
    <name type="scientific">viral metagenome</name>
    <dbReference type="NCBI Taxonomy" id="1070528"/>
    <lineage>
        <taxon>unclassified sequences</taxon>
        <taxon>metagenomes</taxon>
        <taxon>organismal metagenomes</taxon>
    </lineage>
</organism>
<protein>
    <submittedName>
        <fullName evidence="1">Uncharacterized protein</fullName>
    </submittedName>
</protein>
<sequence length="98" mass="11358">MSFNANALFAALPNDIQDKICEKIVYPQSKDLLDEIKTTRLSCYFHEMQKVYTKNPKKFATFKDTVAIMRANGHNEQADKFELIIGEILKKQEQENSE</sequence>
<dbReference type="EMBL" id="MN740684">
    <property type="protein sequence ID" value="QHU07314.1"/>
    <property type="molecule type" value="Genomic_DNA"/>
</dbReference>